<dbReference type="AlphaFoldDB" id="A0A5P9NN21"/>
<keyword evidence="1 2" id="KW-0472">Membrane</keyword>
<feature type="transmembrane region" description="Helical" evidence="2">
    <location>
        <begin position="15"/>
        <end position="46"/>
    </location>
</feature>
<proteinExistence type="predicted"/>
<reference evidence="3 4" key="1">
    <citation type="submission" date="2019-02" db="EMBL/GenBank/DDBJ databases">
        <authorList>
            <person name="Li S.-H."/>
        </authorList>
    </citation>
    <scope>NUCLEOTIDE SEQUENCE [LARGE SCALE GENOMIC DNA]</scope>
    <source>
        <strain evidence="3 4">IMCC14385</strain>
    </source>
</reference>
<dbReference type="PIRSF" id="PIRSF016789">
    <property type="entry name" value="DUF454"/>
    <property type="match status" value="1"/>
</dbReference>
<dbReference type="Pfam" id="PF04304">
    <property type="entry name" value="DUF454"/>
    <property type="match status" value="1"/>
</dbReference>
<dbReference type="InterPro" id="IPR007401">
    <property type="entry name" value="DUF454"/>
</dbReference>
<evidence type="ECO:0000313" key="3">
    <source>
        <dbReference type="EMBL" id="QFU76886.1"/>
    </source>
</evidence>
<dbReference type="Proteomes" id="UP000326287">
    <property type="component" value="Chromosome"/>
</dbReference>
<keyword evidence="4" id="KW-1185">Reference proteome</keyword>
<keyword evidence="1" id="KW-0997">Cell inner membrane</keyword>
<evidence type="ECO:0000313" key="4">
    <source>
        <dbReference type="Proteomes" id="UP000326287"/>
    </source>
</evidence>
<name>A0A5P9NN21_9GAMM</name>
<dbReference type="PANTHER" id="PTHR35813:SF1">
    <property type="entry name" value="INNER MEMBRANE PROTEIN YBAN"/>
    <property type="match status" value="1"/>
</dbReference>
<accession>A0A5P9NN21</accession>
<feature type="transmembrane region" description="Helical" evidence="2">
    <location>
        <begin position="81"/>
        <end position="98"/>
    </location>
</feature>
<dbReference type="GO" id="GO:0005886">
    <property type="term" value="C:plasma membrane"/>
    <property type="evidence" value="ECO:0007669"/>
    <property type="project" value="UniProtKB-SubCell"/>
</dbReference>
<dbReference type="PANTHER" id="PTHR35813">
    <property type="entry name" value="INNER MEMBRANE PROTEIN YBAN"/>
    <property type="match status" value="1"/>
</dbReference>
<protein>
    <recommendedName>
        <fullName evidence="1">Inner membrane protein</fullName>
    </recommendedName>
</protein>
<organism evidence="3 4">
    <name type="scientific">Halioglobus maricola</name>
    <dbReference type="NCBI Taxonomy" id="2601894"/>
    <lineage>
        <taxon>Bacteria</taxon>
        <taxon>Pseudomonadati</taxon>
        <taxon>Pseudomonadota</taxon>
        <taxon>Gammaproteobacteria</taxon>
        <taxon>Cellvibrionales</taxon>
        <taxon>Halieaceae</taxon>
        <taxon>Halioglobus</taxon>
    </lineage>
</organism>
<comment type="subcellular location">
    <subcellularLocation>
        <location evidence="1">Cell inner membrane</location>
        <topology evidence="1">Multi-pass membrane protein</topology>
    </subcellularLocation>
</comment>
<gene>
    <name evidence="3" type="ORF">EY643_15190</name>
</gene>
<evidence type="ECO:0000256" key="2">
    <source>
        <dbReference type="SAM" id="Phobius"/>
    </source>
</evidence>
<evidence type="ECO:0000256" key="1">
    <source>
        <dbReference type="PIRNR" id="PIRNR016789"/>
    </source>
</evidence>
<dbReference type="EMBL" id="CP036422">
    <property type="protein sequence ID" value="QFU76886.1"/>
    <property type="molecule type" value="Genomic_DNA"/>
</dbReference>
<keyword evidence="2" id="KW-1133">Transmembrane helix</keyword>
<keyword evidence="2" id="KW-0812">Transmembrane</keyword>
<dbReference type="KEGG" id="halc:EY643_15190"/>
<keyword evidence="1" id="KW-1003">Cell membrane</keyword>
<sequence length="135" mass="14842">MVSERRVKRQFYKPLGFLFLGLGLAGIPLPVLPSTPFILLAAWFFARSSEKWHQRMLSSELFGPIIRNWEERRCISQRTKAMAIISMLAAGTASIAFAMESTALRIGTAVLLSIGGAVVLSIRTCPECSGPKEAE</sequence>
<feature type="transmembrane region" description="Helical" evidence="2">
    <location>
        <begin position="104"/>
        <end position="122"/>
    </location>
</feature>
<dbReference type="OrthoDB" id="9816293at2"/>